<comment type="function">
    <text evidence="1">Binds the second messenger bis-(3'-5') cyclic dimeric guanosine monophosphate (c-di-GMP). Can bind two c-di-GMP molecules per monomer. May play a role in bacterial second-messenger regulated processes. Binding to c-di-GMP induces a conformational change of the C- and N-termini resulting in the exposure of a highly negative surface on one side of the protein to a possible effector protein.</text>
</comment>
<comment type="caution">
    <text evidence="3">The sequence shown here is derived from an EMBL/GenBank/DDBJ whole genome shotgun (WGS) entry which is preliminary data.</text>
</comment>
<dbReference type="SUPFAM" id="SSF141371">
    <property type="entry name" value="PilZ domain-like"/>
    <property type="match status" value="1"/>
</dbReference>
<dbReference type="EMBL" id="SLWY01000026">
    <property type="protein sequence ID" value="TCO77317.1"/>
    <property type="molecule type" value="Genomic_DNA"/>
</dbReference>
<evidence type="ECO:0000313" key="3">
    <source>
        <dbReference type="EMBL" id="TCO77317.1"/>
    </source>
</evidence>
<comment type="subunit">
    <text evidence="1">Monomer in both c-di-GMP-bound and free forms.</text>
</comment>
<proteinExistence type="predicted"/>
<evidence type="ECO:0000256" key="1">
    <source>
        <dbReference type="PIRNR" id="PIRNR028141"/>
    </source>
</evidence>
<organism evidence="3 4">
    <name type="scientific">Plasticicumulans lactativorans</name>
    <dbReference type="NCBI Taxonomy" id="1133106"/>
    <lineage>
        <taxon>Bacteria</taxon>
        <taxon>Pseudomonadati</taxon>
        <taxon>Pseudomonadota</taxon>
        <taxon>Gammaproteobacteria</taxon>
        <taxon>Candidatus Competibacteraceae</taxon>
        <taxon>Plasticicumulans</taxon>
    </lineage>
</organism>
<dbReference type="InterPro" id="IPR009875">
    <property type="entry name" value="PilZ_domain"/>
</dbReference>
<name>A0A4R2KWS7_9GAMM</name>
<dbReference type="PIRSF" id="PIRSF028141">
    <property type="entry name" value="C-di-GMP_BP_PA4608"/>
    <property type="match status" value="1"/>
</dbReference>
<reference evidence="3 4" key="1">
    <citation type="submission" date="2019-03" db="EMBL/GenBank/DDBJ databases">
        <title>Genomic Encyclopedia of Type Strains, Phase IV (KMG-IV): sequencing the most valuable type-strain genomes for metagenomic binning, comparative biology and taxonomic classification.</title>
        <authorList>
            <person name="Goeker M."/>
        </authorList>
    </citation>
    <scope>NUCLEOTIDE SEQUENCE [LARGE SCALE GENOMIC DNA]</scope>
    <source>
        <strain evidence="3 4">DSM 25287</strain>
    </source>
</reference>
<keyword evidence="1" id="KW-0547">Nucleotide-binding</keyword>
<keyword evidence="1" id="KW-0973">c-di-GMP</keyword>
<dbReference type="Proteomes" id="UP000295765">
    <property type="component" value="Unassembled WGS sequence"/>
</dbReference>
<evidence type="ECO:0000313" key="4">
    <source>
        <dbReference type="Proteomes" id="UP000295765"/>
    </source>
</evidence>
<keyword evidence="4" id="KW-1185">Reference proteome</keyword>
<feature type="domain" description="PilZ" evidence="2">
    <location>
        <begin position="3"/>
        <end position="100"/>
    </location>
</feature>
<dbReference type="Pfam" id="PF07238">
    <property type="entry name" value="PilZ"/>
    <property type="match status" value="1"/>
</dbReference>
<dbReference type="InterPro" id="IPR027021">
    <property type="entry name" value="C-di-GMP_BP_PA4608"/>
</dbReference>
<evidence type="ECO:0000259" key="2">
    <source>
        <dbReference type="Pfam" id="PF07238"/>
    </source>
</evidence>
<dbReference type="RefSeq" id="WP_132545392.1">
    <property type="nucleotide sequence ID" value="NZ_SLWY01000026.1"/>
</dbReference>
<dbReference type="Gene3D" id="2.40.10.220">
    <property type="entry name" value="predicted glycosyltransferase like domains"/>
    <property type="match status" value="1"/>
</dbReference>
<sequence>MNERRTFSRVPFVADAMLVFAGGQLPAELLDLSLAGALVACADAAAPGRGEAVTLVLALGDNALVLEMGARVAHREGDHFGLAFERVELETMVHLRRLLELNLGDAERIKREVFELIRPATD</sequence>
<protein>
    <recommendedName>
        <fullName evidence="1">Cyclic diguanosine monophosphate-binding protein</fullName>
        <shortName evidence="1">c-di-GMP-binding protein</shortName>
    </recommendedName>
    <alternativeName>
        <fullName evidence="1">Pilz domain-containing protein</fullName>
    </alternativeName>
</protein>
<dbReference type="AlphaFoldDB" id="A0A4R2KWS7"/>
<dbReference type="OrthoDB" id="5298508at2"/>
<accession>A0A4R2KWS7</accession>
<gene>
    <name evidence="3" type="ORF">EV699_1262</name>
</gene>
<dbReference type="GO" id="GO:0035438">
    <property type="term" value="F:cyclic-di-GMP binding"/>
    <property type="evidence" value="ECO:0007669"/>
    <property type="project" value="InterPro"/>
</dbReference>